<dbReference type="CDD" id="cd16278">
    <property type="entry name" value="metallo-hydrolase-like_MBL-fold"/>
    <property type="match status" value="1"/>
</dbReference>
<dbReference type="Pfam" id="PF17778">
    <property type="entry name" value="WHD_BLACT"/>
    <property type="match status" value="1"/>
</dbReference>
<dbReference type="Gene3D" id="3.60.15.10">
    <property type="entry name" value="Ribonuclease Z/Hydroxyacylglutathione hydrolase-like"/>
    <property type="match status" value="1"/>
</dbReference>
<feature type="domain" description="Metallo-beta-lactamase" evidence="1">
    <location>
        <begin position="43"/>
        <end position="212"/>
    </location>
</feature>
<dbReference type="AlphaFoldDB" id="D5RNF8"/>
<dbReference type="Gene3D" id="1.10.10.10">
    <property type="entry name" value="Winged helix-like DNA-binding domain superfamily/Winged helix DNA-binding domain"/>
    <property type="match status" value="1"/>
</dbReference>
<keyword evidence="2" id="KW-0378">Hydrolase</keyword>
<dbReference type="HOGENOM" id="CLU_048478_2_1_5"/>
<dbReference type="Pfam" id="PF00753">
    <property type="entry name" value="Lactamase_B"/>
    <property type="match status" value="1"/>
</dbReference>
<dbReference type="GO" id="GO:0004416">
    <property type="term" value="F:hydroxyacylglutathione hydrolase activity"/>
    <property type="evidence" value="ECO:0007669"/>
    <property type="project" value="UniProtKB-EC"/>
</dbReference>
<dbReference type="SUPFAM" id="SSF56281">
    <property type="entry name" value="Metallo-hydrolase/oxidoreductase"/>
    <property type="match status" value="1"/>
</dbReference>
<evidence type="ECO:0000313" key="2">
    <source>
        <dbReference type="EMBL" id="EFH11160.1"/>
    </source>
</evidence>
<dbReference type="Proteomes" id="UP000005324">
    <property type="component" value="Unassembled WGS sequence"/>
</dbReference>
<keyword evidence="3" id="KW-1185">Reference proteome</keyword>
<evidence type="ECO:0000313" key="3">
    <source>
        <dbReference type="Proteomes" id="UP000005324"/>
    </source>
</evidence>
<dbReference type="EC" id="3.1.2.6" evidence="2"/>
<name>D5RNF8_9PROT</name>
<dbReference type="SMART" id="SM00849">
    <property type="entry name" value="Lactamase_B"/>
    <property type="match status" value="1"/>
</dbReference>
<dbReference type="InterPro" id="IPR036866">
    <property type="entry name" value="RibonucZ/Hydroxyglut_hydro"/>
</dbReference>
<dbReference type="OrthoDB" id="9802991at2"/>
<dbReference type="PANTHER" id="PTHR23131">
    <property type="entry name" value="ENDORIBONUCLEASE LACTB2"/>
    <property type="match status" value="1"/>
</dbReference>
<gene>
    <name evidence="2" type="ORF">HMPREF0731_2619</name>
</gene>
<dbReference type="InterPro" id="IPR001279">
    <property type="entry name" value="Metallo-B-lactamas"/>
</dbReference>
<accession>D5RNF8</accession>
<organism evidence="2 3">
    <name type="scientific">Pseudoroseomonas cervicalis ATCC 49957</name>
    <dbReference type="NCBI Taxonomy" id="525371"/>
    <lineage>
        <taxon>Bacteria</taxon>
        <taxon>Pseudomonadati</taxon>
        <taxon>Pseudomonadota</taxon>
        <taxon>Alphaproteobacteria</taxon>
        <taxon>Acetobacterales</taxon>
        <taxon>Roseomonadaceae</taxon>
        <taxon>Roseomonas</taxon>
    </lineage>
</organism>
<reference evidence="2 3" key="1">
    <citation type="submission" date="2010-04" db="EMBL/GenBank/DDBJ databases">
        <authorList>
            <person name="Qin X."/>
            <person name="Bachman B."/>
            <person name="Battles P."/>
            <person name="Bell A."/>
            <person name="Bess C."/>
            <person name="Bickham C."/>
            <person name="Chaboub L."/>
            <person name="Chen D."/>
            <person name="Coyle M."/>
            <person name="Deiros D.R."/>
            <person name="Dinh H."/>
            <person name="Forbes L."/>
            <person name="Fowler G."/>
            <person name="Francisco L."/>
            <person name="Fu Q."/>
            <person name="Gubbala S."/>
            <person name="Hale W."/>
            <person name="Han Y."/>
            <person name="Hemphill L."/>
            <person name="Highlander S.K."/>
            <person name="Hirani K."/>
            <person name="Hogues M."/>
            <person name="Jackson L."/>
            <person name="Jakkamsetti A."/>
            <person name="Javaid M."/>
            <person name="Jiang H."/>
            <person name="Korchina V."/>
            <person name="Kovar C."/>
            <person name="Lara F."/>
            <person name="Lee S."/>
            <person name="Mata R."/>
            <person name="Mathew T."/>
            <person name="Moen C."/>
            <person name="Morales K."/>
            <person name="Munidasa M."/>
            <person name="Nazareth L."/>
            <person name="Ngo R."/>
            <person name="Nguyen L."/>
            <person name="Okwuonu G."/>
            <person name="Ongeri F."/>
            <person name="Patil S."/>
            <person name="Petrosino J."/>
            <person name="Pham C."/>
            <person name="Pham P."/>
            <person name="Pu L.-L."/>
            <person name="Puazo M."/>
            <person name="Raj R."/>
            <person name="Reid J."/>
            <person name="Rouhana J."/>
            <person name="Saada N."/>
            <person name="Shang Y."/>
            <person name="Simmons D."/>
            <person name="Thornton R."/>
            <person name="Warren J."/>
            <person name="Weissenberger G."/>
            <person name="Zhang J."/>
            <person name="Zhang L."/>
            <person name="Zhou C."/>
            <person name="Zhu D."/>
            <person name="Muzny D."/>
            <person name="Worley K."/>
            <person name="Gibbs R."/>
        </authorList>
    </citation>
    <scope>NUCLEOTIDE SEQUENCE [LARGE SCALE GENOMIC DNA]</scope>
    <source>
        <strain evidence="2 3">ATCC 49957</strain>
    </source>
</reference>
<evidence type="ECO:0000259" key="1">
    <source>
        <dbReference type="SMART" id="SM00849"/>
    </source>
</evidence>
<sequence length="294" mass="30841">MSGPAFLREDPWPSGVVQELGRFGGVRLRRLRCANPGPFTFLGTNSYIIGEGEVALLDPGPEDAAHRAALLAALGGEQLTKILVSHTHRDHSPGAAALAAATGARSYGFGPHQTPPEAGGEGGDHEFRPDVALADGAVVEGQGWRLAALHTPGHCANHLCFALEGGGVLFSADHVMAWSTSVVSPPDGDMVDYMAGLERLAARDEALFLPGHGAPLEQPQAFTRALLAHRLEREAKVLAALRAAGSASAEALVPPVYGALDARLVPAAGRSLLAHLLKLAREGRVRRDGERWIG</sequence>
<comment type="caution">
    <text evidence="2">The sequence shown here is derived from an EMBL/GenBank/DDBJ whole genome shotgun (WGS) entry which is preliminary data.</text>
</comment>
<dbReference type="InterPro" id="IPR041516">
    <property type="entry name" value="LACTB2_WH"/>
</dbReference>
<proteinExistence type="predicted"/>
<dbReference type="PANTHER" id="PTHR23131:SF0">
    <property type="entry name" value="ENDORIBONUCLEASE LACTB2"/>
    <property type="match status" value="1"/>
</dbReference>
<protein>
    <submittedName>
        <fullName evidence="2">Metallo-beta-lactamase domain protein</fullName>
        <ecNumber evidence="2">3.1.2.6</ecNumber>
    </submittedName>
</protein>
<dbReference type="InterPro" id="IPR036388">
    <property type="entry name" value="WH-like_DNA-bd_sf"/>
</dbReference>
<dbReference type="InterPro" id="IPR050662">
    <property type="entry name" value="Sec-metab_biosynth-thioest"/>
</dbReference>
<dbReference type="EMBL" id="ADVL01000476">
    <property type="protein sequence ID" value="EFH11160.1"/>
    <property type="molecule type" value="Genomic_DNA"/>
</dbReference>